<evidence type="ECO:0000256" key="2">
    <source>
        <dbReference type="ARBA" id="ARBA00022649"/>
    </source>
</evidence>
<keyword evidence="5" id="KW-0378">Hydrolase</keyword>
<dbReference type="InterPro" id="IPR038570">
    <property type="entry name" value="HicA_sf"/>
</dbReference>
<organism evidence="8 9">
    <name type="scientific">Eikenella exigua</name>
    <dbReference type="NCBI Taxonomy" id="2528037"/>
    <lineage>
        <taxon>Bacteria</taxon>
        <taxon>Pseudomonadati</taxon>
        <taxon>Pseudomonadota</taxon>
        <taxon>Betaproteobacteria</taxon>
        <taxon>Neisseriales</taxon>
        <taxon>Neisseriaceae</taxon>
        <taxon>Eikenella</taxon>
    </lineage>
</organism>
<protein>
    <submittedName>
        <fullName evidence="8">Type II toxin-antitoxin system HicA family toxin</fullName>
    </submittedName>
</protein>
<dbReference type="Proteomes" id="UP000326695">
    <property type="component" value="Chromosome"/>
</dbReference>
<evidence type="ECO:0000256" key="7">
    <source>
        <dbReference type="ARBA" id="ARBA00023016"/>
    </source>
</evidence>
<evidence type="ECO:0000313" key="9">
    <source>
        <dbReference type="Proteomes" id="UP000326695"/>
    </source>
</evidence>
<reference evidence="9" key="1">
    <citation type="journal article" date="2019" name="J. Anim. Genet.">
        <title>Description and whole genome sequencing of Eikenella exigua sp. nov., isolated from brain abscess and blood.</title>
        <authorList>
            <person name="Stormo K.A."/>
            <person name="Nygaard R.M."/>
            <person name="Bruvold T.S."/>
            <person name="Dimmen G."/>
            <person name="Lindemann P.C."/>
            <person name="Jordal S."/>
            <person name="Kommedal O."/>
        </authorList>
    </citation>
    <scope>NUCLEOTIDE SEQUENCE [LARGE SCALE GENOMIC DNA]</scope>
    <source>
        <strain evidence="9">PXX</strain>
    </source>
</reference>
<sequence>MGKAEKLLARLLSLPRDFTWGELTAVMNKHGFVLHKGSGSGRKFLHRETGIAVTLHEPHPGKILKRYQLQDVIEGLRKIGVMDDE</sequence>
<evidence type="ECO:0000256" key="1">
    <source>
        <dbReference type="ARBA" id="ARBA00006620"/>
    </source>
</evidence>
<keyword evidence="3" id="KW-0540">Nuclease</keyword>
<dbReference type="SUPFAM" id="SSF54786">
    <property type="entry name" value="YcfA/nrd intein domain"/>
    <property type="match status" value="1"/>
</dbReference>
<name>A0AAX1F5C8_9NEIS</name>
<comment type="similarity">
    <text evidence="1">Belongs to the HicA mRNA interferase family.</text>
</comment>
<proteinExistence type="inferred from homology"/>
<evidence type="ECO:0000313" key="8">
    <source>
        <dbReference type="EMBL" id="QED91255.1"/>
    </source>
</evidence>
<keyword evidence="9" id="KW-1185">Reference proteome</keyword>
<dbReference type="Pfam" id="PF07927">
    <property type="entry name" value="HicA_toxin"/>
    <property type="match status" value="1"/>
</dbReference>
<gene>
    <name evidence="8" type="ORF">EZJ17_00430</name>
</gene>
<evidence type="ECO:0000256" key="5">
    <source>
        <dbReference type="ARBA" id="ARBA00022801"/>
    </source>
</evidence>
<dbReference type="EMBL" id="CP038018">
    <property type="protein sequence ID" value="QED91255.1"/>
    <property type="molecule type" value="Genomic_DNA"/>
</dbReference>
<accession>A0AAX1F5C8</accession>
<dbReference type="AlphaFoldDB" id="A0AAX1F5C8"/>
<keyword evidence="4" id="KW-0255">Endonuclease</keyword>
<dbReference type="GO" id="GO:0003729">
    <property type="term" value="F:mRNA binding"/>
    <property type="evidence" value="ECO:0007669"/>
    <property type="project" value="InterPro"/>
</dbReference>
<dbReference type="GO" id="GO:0016787">
    <property type="term" value="F:hydrolase activity"/>
    <property type="evidence" value="ECO:0007669"/>
    <property type="project" value="UniProtKB-KW"/>
</dbReference>
<evidence type="ECO:0000256" key="4">
    <source>
        <dbReference type="ARBA" id="ARBA00022759"/>
    </source>
</evidence>
<dbReference type="KEGG" id="eex:EZJ17_00430"/>
<evidence type="ECO:0000256" key="3">
    <source>
        <dbReference type="ARBA" id="ARBA00022722"/>
    </source>
</evidence>
<dbReference type="GO" id="GO:0004519">
    <property type="term" value="F:endonuclease activity"/>
    <property type="evidence" value="ECO:0007669"/>
    <property type="project" value="UniProtKB-KW"/>
</dbReference>
<dbReference type="Gene3D" id="3.30.920.30">
    <property type="entry name" value="Hypothetical protein"/>
    <property type="match status" value="1"/>
</dbReference>
<dbReference type="RefSeq" id="WP_067442196.1">
    <property type="nucleotide sequence ID" value="NZ_CP038018.1"/>
</dbReference>
<evidence type="ECO:0000256" key="6">
    <source>
        <dbReference type="ARBA" id="ARBA00022884"/>
    </source>
</evidence>
<keyword evidence="7" id="KW-0346">Stress response</keyword>
<keyword evidence="6" id="KW-0694">RNA-binding</keyword>
<keyword evidence="2" id="KW-1277">Toxin-antitoxin system</keyword>
<dbReference type="InterPro" id="IPR012933">
    <property type="entry name" value="HicA_mRNA_interferase"/>
</dbReference>